<evidence type="ECO:0000256" key="5">
    <source>
        <dbReference type="ARBA" id="ARBA00022842"/>
    </source>
</evidence>
<keyword evidence="4" id="KW-0378">Hydrolase</keyword>
<dbReference type="EMBL" id="KN657083">
    <property type="protein sequence ID" value="KHN22610.1"/>
    <property type="molecule type" value="Genomic_DNA"/>
</dbReference>
<evidence type="ECO:0000256" key="1">
    <source>
        <dbReference type="ARBA" id="ARBA00001946"/>
    </source>
</evidence>
<comment type="cofactor">
    <cofactor evidence="1">
        <name>Mg(2+)</name>
        <dbReference type="ChEBI" id="CHEBI:18420"/>
    </cofactor>
</comment>
<proteinExistence type="inferred from homology"/>
<dbReference type="GO" id="GO:0003906">
    <property type="term" value="F:DNA-(apurinic or apyrimidinic site) endonuclease activity"/>
    <property type="evidence" value="ECO:0007669"/>
    <property type="project" value="TreeGrafter"/>
</dbReference>
<evidence type="ECO:0000256" key="4">
    <source>
        <dbReference type="ARBA" id="ARBA00022801"/>
    </source>
</evidence>
<dbReference type="AlphaFoldDB" id="A0A0B2QMA3"/>
<keyword evidence="3" id="KW-0479">Metal-binding</keyword>
<evidence type="ECO:0000259" key="6">
    <source>
        <dbReference type="Pfam" id="PF03372"/>
    </source>
</evidence>
<feature type="non-terminal residue" evidence="7">
    <location>
        <position position="217"/>
    </location>
</feature>
<dbReference type="GO" id="GO:0006284">
    <property type="term" value="P:base-excision repair"/>
    <property type="evidence" value="ECO:0007669"/>
    <property type="project" value="TreeGrafter"/>
</dbReference>
<comment type="similarity">
    <text evidence="2">Belongs to the DNA repair enzymes AP/ExoA family.</text>
</comment>
<dbReference type="Proteomes" id="UP000053555">
    <property type="component" value="Unassembled WGS sequence"/>
</dbReference>
<dbReference type="GO" id="GO:0008311">
    <property type="term" value="F:double-stranded DNA 3'-5' DNA exonuclease activity"/>
    <property type="evidence" value="ECO:0007669"/>
    <property type="project" value="TreeGrafter"/>
</dbReference>
<dbReference type="Gene3D" id="3.60.10.10">
    <property type="entry name" value="Endonuclease/exonuclease/phosphatase"/>
    <property type="match status" value="1"/>
</dbReference>
<dbReference type="InterPro" id="IPR005135">
    <property type="entry name" value="Endo/exonuclease/phosphatase"/>
</dbReference>
<gene>
    <name evidence="7" type="ORF">glysoja_045481</name>
</gene>
<dbReference type="PANTHER" id="PTHR22748:SF11">
    <property type="entry name" value="OS07G0184032 PROTEIN"/>
    <property type="match status" value="1"/>
</dbReference>
<feature type="domain" description="Endonuclease/exonuclease/phosphatase" evidence="6">
    <location>
        <begin position="1"/>
        <end position="152"/>
    </location>
</feature>
<dbReference type="GO" id="GO:0005634">
    <property type="term" value="C:nucleus"/>
    <property type="evidence" value="ECO:0007669"/>
    <property type="project" value="TreeGrafter"/>
</dbReference>
<dbReference type="SUPFAM" id="SSF56219">
    <property type="entry name" value="DNase I-like"/>
    <property type="match status" value="1"/>
</dbReference>
<evidence type="ECO:0000256" key="2">
    <source>
        <dbReference type="ARBA" id="ARBA00007092"/>
    </source>
</evidence>
<accession>A0A0B2QMA3</accession>
<evidence type="ECO:0000313" key="7">
    <source>
        <dbReference type="EMBL" id="KHN22610.1"/>
    </source>
</evidence>
<keyword evidence="5" id="KW-0460">Magnesium</keyword>
<organism evidence="7">
    <name type="scientific">Glycine soja</name>
    <name type="common">Wild soybean</name>
    <dbReference type="NCBI Taxonomy" id="3848"/>
    <lineage>
        <taxon>Eukaryota</taxon>
        <taxon>Viridiplantae</taxon>
        <taxon>Streptophyta</taxon>
        <taxon>Embryophyta</taxon>
        <taxon>Tracheophyta</taxon>
        <taxon>Spermatophyta</taxon>
        <taxon>Magnoliopsida</taxon>
        <taxon>eudicotyledons</taxon>
        <taxon>Gunneridae</taxon>
        <taxon>Pentapetalae</taxon>
        <taxon>rosids</taxon>
        <taxon>fabids</taxon>
        <taxon>Fabales</taxon>
        <taxon>Fabaceae</taxon>
        <taxon>Papilionoideae</taxon>
        <taxon>50 kb inversion clade</taxon>
        <taxon>NPAAA clade</taxon>
        <taxon>indigoferoid/millettioid clade</taxon>
        <taxon>Phaseoleae</taxon>
        <taxon>Glycine</taxon>
        <taxon>Glycine subgen. Soja</taxon>
    </lineage>
</organism>
<reference evidence="7" key="1">
    <citation type="submission" date="2014-07" db="EMBL/GenBank/DDBJ databases">
        <title>Identification of a novel salt tolerance gene in wild soybean by whole-genome sequencing.</title>
        <authorList>
            <person name="Lam H.-M."/>
            <person name="Qi X."/>
            <person name="Li M.-W."/>
            <person name="Liu X."/>
            <person name="Xie M."/>
            <person name="Ni M."/>
            <person name="Xu X."/>
        </authorList>
    </citation>
    <scope>NUCLEOTIDE SEQUENCE [LARGE SCALE GENOMIC DNA]</scope>
    <source>
        <tissue evidence="7">Root</tissue>
    </source>
</reference>
<dbReference type="InterPro" id="IPR036691">
    <property type="entry name" value="Endo/exonu/phosph_ase_sf"/>
</dbReference>
<dbReference type="Pfam" id="PF03372">
    <property type="entry name" value="Exo_endo_phos"/>
    <property type="match status" value="1"/>
</dbReference>
<feature type="non-terminal residue" evidence="7">
    <location>
        <position position="1"/>
    </location>
</feature>
<evidence type="ECO:0000256" key="3">
    <source>
        <dbReference type="ARBA" id="ARBA00022723"/>
    </source>
</evidence>
<dbReference type="InterPro" id="IPR004808">
    <property type="entry name" value="AP_endonuc_1"/>
</dbReference>
<dbReference type="GO" id="GO:0046872">
    <property type="term" value="F:metal ion binding"/>
    <property type="evidence" value="ECO:0007669"/>
    <property type="project" value="UniProtKB-KW"/>
</dbReference>
<dbReference type="GO" id="GO:0008081">
    <property type="term" value="F:phosphoric diester hydrolase activity"/>
    <property type="evidence" value="ECO:0007669"/>
    <property type="project" value="TreeGrafter"/>
</dbReference>
<sequence>LVKKHRIDLLCLQETKREQIDNTMCQAIWGDVDVSWEMQPASNTAGGLLCLWSENSFKVERKVSGRGFIFLEGVWTREAQEVHIVNIYAPCDIQNKRALWESLRQLKNLSPNGLWCLLGDFDSVRNPSERVGISQRGVDDRLVSEFNDWIADLEVEEPTSSTQYILDKNFLDHHPVLFNSKNVDWGPKPFRILDCWLKDKSFGKIVNECWTQTQQSG</sequence>
<name>A0A0B2QMA3_GLYSO</name>
<dbReference type="PANTHER" id="PTHR22748">
    <property type="entry name" value="AP ENDONUCLEASE"/>
    <property type="match status" value="1"/>
</dbReference>
<protein>
    <recommendedName>
        <fullName evidence="6">Endonuclease/exonuclease/phosphatase domain-containing protein</fullName>
    </recommendedName>
</protein>